<dbReference type="AlphaFoldDB" id="A0A6A6E039"/>
<accession>A0A6A6E039</accession>
<evidence type="ECO:0000313" key="4">
    <source>
        <dbReference type="Proteomes" id="UP000800200"/>
    </source>
</evidence>
<evidence type="ECO:0008006" key="5">
    <source>
        <dbReference type="Google" id="ProtNLM"/>
    </source>
</evidence>
<reference evidence="3" key="1">
    <citation type="journal article" date="2020" name="Stud. Mycol.">
        <title>101 Dothideomycetes genomes: a test case for predicting lifestyles and emergence of pathogens.</title>
        <authorList>
            <person name="Haridas S."/>
            <person name="Albert R."/>
            <person name="Binder M."/>
            <person name="Bloem J."/>
            <person name="Labutti K."/>
            <person name="Salamov A."/>
            <person name="Andreopoulos B."/>
            <person name="Baker S."/>
            <person name="Barry K."/>
            <person name="Bills G."/>
            <person name="Bluhm B."/>
            <person name="Cannon C."/>
            <person name="Castanera R."/>
            <person name="Culley D."/>
            <person name="Daum C."/>
            <person name="Ezra D."/>
            <person name="Gonzalez J."/>
            <person name="Henrissat B."/>
            <person name="Kuo A."/>
            <person name="Liang C."/>
            <person name="Lipzen A."/>
            <person name="Lutzoni F."/>
            <person name="Magnuson J."/>
            <person name="Mondo S."/>
            <person name="Nolan M."/>
            <person name="Ohm R."/>
            <person name="Pangilinan J."/>
            <person name="Park H.-J."/>
            <person name="Ramirez L."/>
            <person name="Alfaro M."/>
            <person name="Sun H."/>
            <person name="Tritt A."/>
            <person name="Yoshinaga Y."/>
            <person name="Zwiers L.-H."/>
            <person name="Turgeon B."/>
            <person name="Goodwin S."/>
            <person name="Spatafora J."/>
            <person name="Crous P."/>
            <person name="Grigoriev I."/>
        </authorList>
    </citation>
    <scope>NUCLEOTIDE SEQUENCE</scope>
    <source>
        <strain evidence="3">CBS 207.26</strain>
    </source>
</reference>
<evidence type="ECO:0000256" key="2">
    <source>
        <dbReference type="SAM" id="Phobius"/>
    </source>
</evidence>
<dbReference type="EMBL" id="ML994642">
    <property type="protein sequence ID" value="KAF2183560.1"/>
    <property type="molecule type" value="Genomic_DNA"/>
</dbReference>
<evidence type="ECO:0000313" key="3">
    <source>
        <dbReference type="EMBL" id="KAF2183560.1"/>
    </source>
</evidence>
<dbReference type="Proteomes" id="UP000800200">
    <property type="component" value="Unassembled WGS sequence"/>
</dbReference>
<organism evidence="3 4">
    <name type="scientific">Zopfia rhizophila CBS 207.26</name>
    <dbReference type="NCBI Taxonomy" id="1314779"/>
    <lineage>
        <taxon>Eukaryota</taxon>
        <taxon>Fungi</taxon>
        <taxon>Dikarya</taxon>
        <taxon>Ascomycota</taxon>
        <taxon>Pezizomycotina</taxon>
        <taxon>Dothideomycetes</taxon>
        <taxon>Dothideomycetes incertae sedis</taxon>
        <taxon>Zopfiaceae</taxon>
        <taxon>Zopfia</taxon>
    </lineage>
</organism>
<proteinExistence type="predicted"/>
<keyword evidence="2" id="KW-1133">Transmembrane helix</keyword>
<feature type="compositionally biased region" description="Low complexity" evidence="1">
    <location>
        <begin position="44"/>
        <end position="58"/>
    </location>
</feature>
<protein>
    <recommendedName>
        <fullName evidence="5">Mid2 domain-containing protein</fullName>
    </recommendedName>
</protein>
<keyword evidence="2" id="KW-0812">Transmembrane</keyword>
<evidence type="ECO:0000256" key="1">
    <source>
        <dbReference type="SAM" id="MobiDB-lite"/>
    </source>
</evidence>
<keyword evidence="4" id="KW-1185">Reference proteome</keyword>
<gene>
    <name evidence="3" type="ORF">K469DRAFT_690016</name>
</gene>
<feature type="transmembrane region" description="Helical" evidence="2">
    <location>
        <begin position="67"/>
        <end position="90"/>
    </location>
</feature>
<sequence>MLPLNLLTLWQADAKAQPGRLKAVTAQNSLVEEFCGNTTDIQDDSSPSATPTSLPASQSEKRVSNGAIGGIVVGAVSGVALLGGVCFVLLRKNGSEGSKLRWSRRNCRRRHIIVDRTY</sequence>
<feature type="region of interest" description="Disordered" evidence="1">
    <location>
        <begin position="38"/>
        <end position="61"/>
    </location>
</feature>
<keyword evidence="2" id="KW-0472">Membrane</keyword>
<name>A0A6A6E039_9PEZI</name>